<name>A0A0R2NUL1_9LACO</name>
<dbReference type="AlphaFoldDB" id="A0A0R2NUL1"/>
<dbReference type="EMBL" id="AYGX02000053">
    <property type="protein sequence ID" value="KRO28080.1"/>
    <property type="molecule type" value="Genomic_DNA"/>
</dbReference>
<evidence type="ECO:0008006" key="5">
    <source>
        <dbReference type="Google" id="ProtNLM"/>
    </source>
</evidence>
<dbReference type="NCBIfam" id="TIGR01665">
    <property type="entry name" value="put_anti_recept"/>
    <property type="match status" value="1"/>
</dbReference>
<dbReference type="RefSeq" id="WP_024624367.1">
    <property type="nucleotide sequence ID" value="NZ_AYGX02000053.1"/>
</dbReference>
<sequence length="810" mass="89448">MYYIFNNALDKIISTATPVGGHSQSDWFVNDEIHTEIASEDSTSDDDTSVSEILNGNSKEWNSYVTMDVPRPSSLYPIMETGVHLVHQNADGYLHCYRVSEVEVDRSTGLKSITAYDLLLWNLKHLVPDSKTMVNPTSQDVMEYLLGDSDFTINADEFTGESEDDSGRTSYTIDGTSTANSLLQTALQDFDLEIRSYVEVSQGKVINKYVDIVSELGDQSTGKRVEYRFNAENIQRETIDTSLITALKPLGGSDGTTTIADANSGSEWIYDTAANDDYNAGNTNYLEGVSSNTNISTAAGLLTWGKKVLAYYNHPRSNYTVTISPDFVAAIGDSVRVVDLEDDPQLALASRVIQQVESEATPTSNQVTLGEFTTLALVTPSLINSLESKLNTSISDLVKAALSDNTALVATILQPDGADWSSSESTKRFIGHVEIYGTDVTSYCEAPAFVWNVYNSSGSADTDFYTTHRNDGYLLELAKDELSSGSLTLSIDTDYISDTNVLGMNEDNGSNSFKYSLSDGSDDSYTGSVKAFQYVQPITSGTYEGYYIASRAYKDSPSTTVSLSVTHDYAVEFLLLDSSGTYQSSMVIDGSRHGANFGVQIVNDLPYIWTQVYDDSNYYISRVEYQVNAIVAVDKLTTYYKSSRHITCNYDATNNMVGIRLTYLGKLSVIDADELMNGSTDLKYSILITDFGFSLTDQTFQSFTVYGDYVFWNSGNVDMSDKRMLYCANLVTNSLVFSYEWELVDIAASNDVYEPETTYYDGTDLYAGFNVKTSSTATSKVEYLQQYPLTLRTDTTITFSADDDSEDETE</sequence>
<organism evidence="3 4">
    <name type="scientific">Lactiplantibacillus fabifermentans DSM 21115</name>
    <dbReference type="NCBI Taxonomy" id="1413187"/>
    <lineage>
        <taxon>Bacteria</taxon>
        <taxon>Bacillati</taxon>
        <taxon>Bacillota</taxon>
        <taxon>Bacilli</taxon>
        <taxon>Lactobacillales</taxon>
        <taxon>Lactobacillaceae</taxon>
        <taxon>Lactiplantibacillus</taxon>
    </lineage>
</organism>
<evidence type="ECO:0000313" key="3">
    <source>
        <dbReference type="EMBL" id="KRO28080.1"/>
    </source>
</evidence>
<gene>
    <name evidence="3" type="ORF">DY78_GL002662</name>
</gene>
<feature type="domain" description="Tail spike" evidence="1">
    <location>
        <begin position="129"/>
        <end position="373"/>
    </location>
</feature>
<dbReference type="Proteomes" id="UP000050920">
    <property type="component" value="Unassembled WGS sequence"/>
</dbReference>
<dbReference type="Pfam" id="PF21311">
    <property type="entry name" value="Phage_RBD_prop"/>
    <property type="match status" value="1"/>
</dbReference>
<feature type="domain" description="P68 RBP/TagC-like beta-propeller" evidence="2">
    <location>
        <begin position="576"/>
        <end position="757"/>
    </location>
</feature>
<dbReference type="InterPro" id="IPR048799">
    <property type="entry name" value="P68_RBP_TagC-like_beta-prop"/>
</dbReference>
<evidence type="ECO:0000259" key="1">
    <source>
        <dbReference type="Pfam" id="PF06605"/>
    </source>
</evidence>
<dbReference type="InterPro" id="IPR007119">
    <property type="entry name" value="Phage_tail_spike_N"/>
</dbReference>
<evidence type="ECO:0000259" key="2">
    <source>
        <dbReference type="Pfam" id="PF21311"/>
    </source>
</evidence>
<comment type="caution">
    <text evidence="3">The sequence shown here is derived from an EMBL/GenBank/DDBJ whole genome shotgun (WGS) entry which is preliminary data.</text>
</comment>
<evidence type="ECO:0000313" key="4">
    <source>
        <dbReference type="Proteomes" id="UP000050920"/>
    </source>
</evidence>
<protein>
    <recommendedName>
        <fullName evidence="5">Prophage tail endopeptidase domain-containing protein</fullName>
    </recommendedName>
</protein>
<accession>A0A0R2NUL1</accession>
<proteinExistence type="predicted"/>
<keyword evidence="4" id="KW-1185">Reference proteome</keyword>
<dbReference type="InterPro" id="IPR010572">
    <property type="entry name" value="Tail_dom"/>
</dbReference>
<dbReference type="Pfam" id="PF06605">
    <property type="entry name" value="Prophage_tail"/>
    <property type="match status" value="1"/>
</dbReference>
<reference evidence="3 4" key="1">
    <citation type="journal article" date="2015" name="Genome Announc.">
        <title>Expanding the biotechnology potential of lactobacilli through comparative genomics of 213 strains and associated genera.</title>
        <authorList>
            <person name="Sun Z."/>
            <person name="Harris H.M."/>
            <person name="McCann A."/>
            <person name="Guo C."/>
            <person name="Argimon S."/>
            <person name="Zhang W."/>
            <person name="Yang X."/>
            <person name="Jeffery I.B."/>
            <person name="Cooney J.C."/>
            <person name="Kagawa T.F."/>
            <person name="Liu W."/>
            <person name="Song Y."/>
            <person name="Salvetti E."/>
            <person name="Wrobel A."/>
            <person name="Rasinkangas P."/>
            <person name="Parkhill J."/>
            <person name="Rea M.C."/>
            <person name="O'Sullivan O."/>
            <person name="Ritari J."/>
            <person name="Douillard F.P."/>
            <person name="Paul Ross R."/>
            <person name="Yang R."/>
            <person name="Briner A.E."/>
            <person name="Felis G.E."/>
            <person name="de Vos W.M."/>
            <person name="Barrangou R."/>
            <person name="Klaenhammer T.R."/>
            <person name="Caufield P.W."/>
            <person name="Cui Y."/>
            <person name="Zhang H."/>
            <person name="O'Toole P.W."/>
        </authorList>
    </citation>
    <scope>NUCLEOTIDE SEQUENCE [LARGE SCALE GENOMIC DNA]</scope>
    <source>
        <strain evidence="3 4">DSM 21115</strain>
    </source>
</reference>